<evidence type="ECO:0000313" key="2">
    <source>
        <dbReference type="EMBL" id="CAG6476696.1"/>
    </source>
</evidence>
<dbReference type="EMBL" id="HBUE01225230">
    <property type="protein sequence ID" value="CAG6541733.1"/>
    <property type="molecule type" value="Transcribed_RNA"/>
</dbReference>
<feature type="region of interest" description="Disordered" evidence="1">
    <location>
        <begin position="1"/>
        <end position="81"/>
    </location>
</feature>
<reference evidence="2" key="1">
    <citation type="submission" date="2021-05" db="EMBL/GenBank/DDBJ databases">
        <authorList>
            <person name="Alioto T."/>
            <person name="Alioto T."/>
            <person name="Gomez Garrido J."/>
        </authorList>
    </citation>
    <scope>NUCLEOTIDE SEQUENCE</scope>
</reference>
<feature type="region of interest" description="Disordered" evidence="1">
    <location>
        <begin position="161"/>
        <end position="203"/>
    </location>
</feature>
<proteinExistence type="predicted"/>
<feature type="compositionally biased region" description="Basic residues" evidence="1">
    <location>
        <begin position="182"/>
        <end position="201"/>
    </location>
</feature>
<sequence length="317" mass="35331">MPQLNHLCAPRKSFPRPAHRLQRRSQRHLGLRNPRTRQLGQPGHLPARRRLQPGRLPRPPGNPLKNPRPNPNLPPGKRPLRETSLHAHETNLRHPLEGPGALRQRHPDGVVLRFLQRRRVGRDFGREDGQQYAAGGVPELARLRRELCEGDCADGAFEQDRAEEANATGEEEEDVRNQPARSSHRVQHHHPGRRPAARRLRPAPPVRLLLAPSPVHHVRPRPHAQLCRLANRRPVEPLAHLDPTHPQLPDDRRSASDRPDGKVEGAAVRDTEQADPDECGGARGDLFGDSVADFDSVREGKARGSHPEIAGGASVPL</sequence>
<feature type="region of interest" description="Disordered" evidence="1">
    <location>
        <begin position="238"/>
        <end position="317"/>
    </location>
</feature>
<name>A0A8D8FME4_CULPI</name>
<feature type="compositionally biased region" description="Basic and acidic residues" evidence="1">
    <location>
        <begin position="248"/>
        <end position="272"/>
    </location>
</feature>
<dbReference type="EMBL" id="HBUE01079057">
    <property type="protein sequence ID" value="CAG6476696.1"/>
    <property type="molecule type" value="Transcribed_RNA"/>
</dbReference>
<dbReference type="AlphaFoldDB" id="A0A8D8FME4"/>
<feature type="compositionally biased region" description="Basic and acidic residues" evidence="1">
    <location>
        <begin position="295"/>
        <end position="306"/>
    </location>
</feature>
<feature type="compositionally biased region" description="Basic residues" evidence="1">
    <location>
        <begin position="13"/>
        <end position="30"/>
    </location>
</feature>
<evidence type="ECO:0000256" key="1">
    <source>
        <dbReference type="SAM" id="MobiDB-lite"/>
    </source>
</evidence>
<dbReference type="EMBL" id="HBUE01331946">
    <property type="protein sequence ID" value="CAG6593806.1"/>
    <property type="molecule type" value="Transcribed_RNA"/>
</dbReference>
<organism evidence="2">
    <name type="scientific">Culex pipiens</name>
    <name type="common">House mosquito</name>
    <dbReference type="NCBI Taxonomy" id="7175"/>
    <lineage>
        <taxon>Eukaryota</taxon>
        <taxon>Metazoa</taxon>
        <taxon>Ecdysozoa</taxon>
        <taxon>Arthropoda</taxon>
        <taxon>Hexapoda</taxon>
        <taxon>Insecta</taxon>
        <taxon>Pterygota</taxon>
        <taxon>Neoptera</taxon>
        <taxon>Endopterygota</taxon>
        <taxon>Diptera</taxon>
        <taxon>Nematocera</taxon>
        <taxon>Culicoidea</taxon>
        <taxon>Culicidae</taxon>
        <taxon>Culicinae</taxon>
        <taxon>Culicini</taxon>
        <taxon>Culex</taxon>
        <taxon>Culex</taxon>
    </lineage>
</organism>
<feature type="compositionally biased region" description="Pro residues" evidence="1">
    <location>
        <begin position="56"/>
        <end position="77"/>
    </location>
</feature>
<protein>
    <submittedName>
        <fullName evidence="2">(northern house mosquito) hypothetical protein</fullName>
    </submittedName>
</protein>
<accession>A0A8D8FME4</accession>